<sequence length="380" mass="39714">MKFFKFSLLAFLPALVLGQNLTSLLSNTPQLSSLNALLSNYPSVIKTFSNLTNVTILAPSNQALGNYTSNSSTALSVLSSTNQTISDLLTYHILQGKFYASNFSATPKFLPTYLNDSSLSNVTGGQVVEGIVLKNKTYIFSGLLANSSVTQANLNFTGGVVHIIDKVLTIPANISYSAAVTNLTSVAGALNAGNDTNTVDQLHNVTMFAPINSAFQAIGSAVRNLSTKALNNILDYHIVNGTIAYSTDLCNGTRLNALNNETLSIRVQNGSIFVNSAKIVIPDLLVANGVVHIVDNVLNPNNTLATPIPTASSQKVAFQSASAASSIPFTSGITVTPTAFGTGAGFGSMVTTCSPSRQASSKHAPATTSTHSTTSAKTTH</sequence>
<evidence type="ECO:0000256" key="2">
    <source>
        <dbReference type="SAM" id="SignalP"/>
    </source>
</evidence>
<dbReference type="GO" id="GO:0016236">
    <property type="term" value="P:macroautophagy"/>
    <property type="evidence" value="ECO:0007669"/>
    <property type="project" value="TreeGrafter"/>
</dbReference>
<accession>A0AAD4KGE7</accession>
<dbReference type="SUPFAM" id="SSF82153">
    <property type="entry name" value="FAS1 domain"/>
    <property type="match status" value="2"/>
</dbReference>
<dbReference type="Pfam" id="PF02469">
    <property type="entry name" value="Fasciclin"/>
    <property type="match status" value="2"/>
</dbReference>
<feature type="domain" description="FAS1" evidence="3">
    <location>
        <begin position="170"/>
        <end position="298"/>
    </location>
</feature>
<dbReference type="PANTHER" id="PTHR10900">
    <property type="entry name" value="PERIOSTIN-RELATED"/>
    <property type="match status" value="1"/>
</dbReference>
<comment type="caution">
    <text evidence="4">The sequence shown here is derived from an EMBL/GenBank/DDBJ whole genome shotgun (WGS) entry which is preliminary data.</text>
</comment>
<feature type="signal peptide" evidence="2">
    <location>
        <begin position="1"/>
        <end position="18"/>
    </location>
</feature>
<dbReference type="SMART" id="SM00554">
    <property type="entry name" value="FAS1"/>
    <property type="match status" value="2"/>
</dbReference>
<name>A0AAD4KGE7_9EURO</name>
<dbReference type="InterPro" id="IPR036378">
    <property type="entry name" value="FAS1_dom_sf"/>
</dbReference>
<feature type="chain" id="PRO_5042079355" evidence="2">
    <location>
        <begin position="19"/>
        <end position="380"/>
    </location>
</feature>
<reference evidence="4" key="1">
    <citation type="submission" date="2021-12" db="EMBL/GenBank/DDBJ databases">
        <title>Convergent genome expansion in fungi linked to evolution of root-endophyte symbiosis.</title>
        <authorList>
            <consortium name="DOE Joint Genome Institute"/>
            <person name="Ke Y.-H."/>
            <person name="Bonito G."/>
            <person name="Liao H.-L."/>
            <person name="Looney B."/>
            <person name="Rojas-Flechas A."/>
            <person name="Nash J."/>
            <person name="Hameed K."/>
            <person name="Schadt C."/>
            <person name="Martin F."/>
            <person name="Crous P.W."/>
            <person name="Miettinen O."/>
            <person name="Magnuson J.K."/>
            <person name="Labbe J."/>
            <person name="Jacobson D."/>
            <person name="Doktycz M.J."/>
            <person name="Veneault-Fourrey C."/>
            <person name="Kuo A."/>
            <person name="Mondo S."/>
            <person name="Calhoun S."/>
            <person name="Riley R."/>
            <person name="Ohm R."/>
            <person name="LaButti K."/>
            <person name="Andreopoulos B."/>
            <person name="Pangilinan J."/>
            <person name="Nolan M."/>
            <person name="Tritt A."/>
            <person name="Clum A."/>
            <person name="Lipzen A."/>
            <person name="Daum C."/>
            <person name="Barry K."/>
            <person name="Grigoriev I.V."/>
            <person name="Vilgalys R."/>
        </authorList>
    </citation>
    <scope>NUCLEOTIDE SEQUENCE</scope>
    <source>
        <strain evidence="4">PMI_201</strain>
    </source>
</reference>
<dbReference type="PROSITE" id="PS50213">
    <property type="entry name" value="FAS1"/>
    <property type="match status" value="2"/>
</dbReference>
<dbReference type="GeneID" id="70251361"/>
<dbReference type="InterPro" id="IPR050904">
    <property type="entry name" value="Adhesion/Biosynth-related"/>
</dbReference>
<gene>
    <name evidence="4" type="ORF">BGW36DRAFT_432064</name>
</gene>
<evidence type="ECO:0000256" key="1">
    <source>
        <dbReference type="SAM" id="MobiDB-lite"/>
    </source>
</evidence>
<organism evidence="4 5">
    <name type="scientific">Talaromyces proteolyticus</name>
    <dbReference type="NCBI Taxonomy" id="1131652"/>
    <lineage>
        <taxon>Eukaryota</taxon>
        <taxon>Fungi</taxon>
        <taxon>Dikarya</taxon>
        <taxon>Ascomycota</taxon>
        <taxon>Pezizomycotina</taxon>
        <taxon>Eurotiomycetes</taxon>
        <taxon>Eurotiomycetidae</taxon>
        <taxon>Eurotiales</taxon>
        <taxon>Trichocomaceae</taxon>
        <taxon>Talaromyces</taxon>
        <taxon>Talaromyces sect. Bacilispori</taxon>
    </lineage>
</organism>
<dbReference type="AlphaFoldDB" id="A0AAD4KGE7"/>
<dbReference type="Proteomes" id="UP001201262">
    <property type="component" value="Unassembled WGS sequence"/>
</dbReference>
<protein>
    <submittedName>
        <fullName evidence="4">FAS1 domain-containing protein</fullName>
    </submittedName>
</protein>
<keyword evidence="5" id="KW-1185">Reference proteome</keyword>
<dbReference type="Gene3D" id="2.30.180.10">
    <property type="entry name" value="FAS1 domain"/>
    <property type="match status" value="2"/>
</dbReference>
<evidence type="ECO:0000313" key="5">
    <source>
        <dbReference type="Proteomes" id="UP001201262"/>
    </source>
</evidence>
<feature type="compositionally biased region" description="Low complexity" evidence="1">
    <location>
        <begin position="359"/>
        <end position="380"/>
    </location>
</feature>
<dbReference type="GO" id="GO:0000329">
    <property type="term" value="C:fungal-type vacuole membrane"/>
    <property type="evidence" value="ECO:0007669"/>
    <property type="project" value="TreeGrafter"/>
</dbReference>
<feature type="region of interest" description="Disordered" evidence="1">
    <location>
        <begin position="353"/>
        <end position="380"/>
    </location>
</feature>
<evidence type="ECO:0000313" key="4">
    <source>
        <dbReference type="EMBL" id="KAH8691514.1"/>
    </source>
</evidence>
<dbReference type="InterPro" id="IPR000782">
    <property type="entry name" value="FAS1_domain"/>
</dbReference>
<keyword evidence="2" id="KW-0732">Signal</keyword>
<dbReference type="RefSeq" id="XP_046067606.1">
    <property type="nucleotide sequence ID" value="XM_046221074.1"/>
</dbReference>
<proteinExistence type="predicted"/>
<dbReference type="PANTHER" id="PTHR10900:SF77">
    <property type="entry name" value="FI19380P1"/>
    <property type="match status" value="1"/>
</dbReference>
<feature type="domain" description="FAS1" evidence="3">
    <location>
        <begin position="18"/>
        <end position="168"/>
    </location>
</feature>
<evidence type="ECO:0000259" key="3">
    <source>
        <dbReference type="PROSITE" id="PS50213"/>
    </source>
</evidence>
<dbReference type="FunFam" id="2.30.180.10:FF:000032">
    <property type="entry name" value="Fasciclin domain-containing protein, putative"/>
    <property type="match status" value="1"/>
</dbReference>
<dbReference type="EMBL" id="JAJTJA010000012">
    <property type="protein sequence ID" value="KAH8691514.1"/>
    <property type="molecule type" value="Genomic_DNA"/>
</dbReference>